<dbReference type="AlphaFoldDB" id="A0A0L0EX66"/>
<dbReference type="PATRIC" id="fig|43658.6.peg.4223"/>
<dbReference type="OrthoDB" id="9996097at2"/>
<dbReference type="EMBL" id="LFZX01000004">
    <property type="protein sequence ID" value="KNC69031.1"/>
    <property type="molecule type" value="Genomic_DNA"/>
</dbReference>
<evidence type="ECO:0000313" key="1">
    <source>
        <dbReference type="EMBL" id="KNC69031.1"/>
    </source>
</evidence>
<accession>A0A0L0EX66</accession>
<name>A0A0L0EX66_9GAMM</name>
<sequence>MKVKHRVSVYSDGSYIGSFIKTIEMPGLPVLGSKMRFGSGVHKVTTTVDSQIFDEESSLFITNSSIDIEEYSRKVADYIPPDRFPIELVKR</sequence>
<comment type="caution">
    <text evidence="1">The sequence shown here is derived from an EMBL/GenBank/DDBJ whole genome shotgun (WGS) entry which is preliminary data.</text>
</comment>
<reference evidence="2" key="1">
    <citation type="submission" date="2015-07" db="EMBL/GenBank/DDBJ databases">
        <title>Draft genome sequence of a Pseudoalteromonas rubra strain, OCN096, isolated from Kaneohe Bay, Oahu, Hawaii.</title>
        <authorList>
            <person name="Beurmann S."/>
            <person name="Ushijima B."/>
            <person name="Belcaid M."/>
            <person name="Callahan S.M."/>
            <person name="Aeby G.S."/>
        </authorList>
    </citation>
    <scope>NUCLEOTIDE SEQUENCE [LARGE SCALE GENOMIC DNA]</scope>
    <source>
        <strain evidence="2">OCN096</strain>
    </source>
</reference>
<dbReference type="Proteomes" id="UP000036850">
    <property type="component" value="Unassembled WGS sequence"/>
</dbReference>
<gene>
    <name evidence="1" type="ORF">AC626_01020</name>
</gene>
<organism evidence="1 2">
    <name type="scientific">Pseudoalteromonas rubra</name>
    <dbReference type="NCBI Taxonomy" id="43658"/>
    <lineage>
        <taxon>Bacteria</taxon>
        <taxon>Pseudomonadati</taxon>
        <taxon>Pseudomonadota</taxon>
        <taxon>Gammaproteobacteria</taxon>
        <taxon>Alteromonadales</taxon>
        <taxon>Pseudoalteromonadaceae</taxon>
        <taxon>Pseudoalteromonas</taxon>
    </lineage>
</organism>
<evidence type="ECO:0000313" key="2">
    <source>
        <dbReference type="Proteomes" id="UP000036850"/>
    </source>
</evidence>
<proteinExistence type="predicted"/>
<protein>
    <submittedName>
        <fullName evidence="1">Uncharacterized protein</fullName>
    </submittedName>
</protein>